<feature type="compositionally biased region" description="Basic residues" evidence="6">
    <location>
        <begin position="547"/>
        <end position="557"/>
    </location>
</feature>
<name>A0ABN9P754_9DINO</name>
<feature type="domain" description="C2" evidence="7">
    <location>
        <begin position="342"/>
        <end position="487"/>
    </location>
</feature>
<dbReference type="Pfam" id="PF00168">
    <property type="entry name" value="C2"/>
    <property type="match status" value="2"/>
</dbReference>
<evidence type="ECO:0000256" key="1">
    <source>
        <dbReference type="ARBA" id="ARBA00007374"/>
    </source>
</evidence>
<proteinExistence type="inferred from homology"/>
<evidence type="ECO:0000256" key="5">
    <source>
        <dbReference type="ARBA" id="ARBA00022837"/>
    </source>
</evidence>
<evidence type="ECO:0000313" key="8">
    <source>
        <dbReference type="EMBL" id="CAK0788376.1"/>
    </source>
</evidence>
<sequence length="608" mass="68034">DLAHAMDEINFYESAMHCGMRGKGELARLLQFVPEYAGVLRATEDGKEGPMDLLVMRNLKDGHKKPRLLDIKMGQKTGQAGWQGKSRTAALRQSIVDGVTNSACEGFRLEGFDNRPPVLDSMDPLLDVGGSDSKKIQKKAQRIMLQRMSGAEMMMHYLDVHQELRNPGEDALSDVLGPSEVTEISLYEAVCRLTSLAVACRCSPVPQKWIGSSVALGFDCGELPPRSTGTADLKRHAVTAIFDWGRSELNTVEKHMQMSDSEQKDRSEFWCYYVGGVDRLAWEAARAYKHRFCTADDWKYFMFTVYDFDSLTANDFIGRVKVPVENTARQQLSITDADGEPTRGQLEISIEWCPYPKGSRLKGAWQVTVLKATDLPAYDKMMMRSTNDAFVEVVAISNNGKNCFRQVTSVKAKSTLPEWNETFEVPVMNSKNQLSRALASASATLEVVRMQLLEEVHLAASVFKRRRTLTKTLTRLLNSTSKAELDHSVIDRAFADWVSRLDFAAAEQIRGRRPLVHQEYAQRLRHLEAAADGQRLQPVSRGGAVGRRGHPGRRGAQRRGQDAAHREEARRAARPGGRFRQEVLRQVRAAGGVLLLTHVNSRGVKWIG</sequence>
<accession>A0ABN9P754</accession>
<dbReference type="InterPro" id="IPR035892">
    <property type="entry name" value="C2_domain_sf"/>
</dbReference>
<evidence type="ECO:0000256" key="3">
    <source>
        <dbReference type="ARBA" id="ARBA00022723"/>
    </source>
</evidence>
<dbReference type="InterPro" id="IPR038286">
    <property type="entry name" value="IPK_sf"/>
</dbReference>
<dbReference type="EMBL" id="CAUYUJ010000045">
    <property type="protein sequence ID" value="CAK0788376.1"/>
    <property type="molecule type" value="Genomic_DNA"/>
</dbReference>
<dbReference type="PANTHER" id="PTHR45911">
    <property type="entry name" value="C2 DOMAIN-CONTAINING PROTEIN"/>
    <property type="match status" value="1"/>
</dbReference>
<dbReference type="InterPro" id="IPR000008">
    <property type="entry name" value="C2_dom"/>
</dbReference>
<dbReference type="CDD" id="cd00030">
    <property type="entry name" value="C2"/>
    <property type="match status" value="2"/>
</dbReference>
<reference evidence="8" key="1">
    <citation type="submission" date="2023-10" db="EMBL/GenBank/DDBJ databases">
        <authorList>
            <person name="Chen Y."/>
            <person name="Shah S."/>
            <person name="Dougan E. K."/>
            <person name="Thang M."/>
            <person name="Chan C."/>
        </authorList>
    </citation>
    <scope>NUCLEOTIDE SEQUENCE [LARGE SCALE GENOMIC DNA]</scope>
</reference>
<protein>
    <recommendedName>
        <fullName evidence="7">C2 domain-containing protein</fullName>
    </recommendedName>
</protein>
<dbReference type="Pfam" id="PF03770">
    <property type="entry name" value="IPK"/>
    <property type="match status" value="1"/>
</dbReference>
<feature type="non-terminal residue" evidence="8">
    <location>
        <position position="1"/>
    </location>
</feature>
<keyword evidence="9" id="KW-1185">Reference proteome</keyword>
<gene>
    <name evidence="8" type="ORF">PCOR1329_LOCUS285</name>
</gene>
<evidence type="ECO:0000256" key="2">
    <source>
        <dbReference type="ARBA" id="ARBA00022679"/>
    </source>
</evidence>
<keyword evidence="4" id="KW-0418">Kinase</keyword>
<dbReference type="Gene3D" id="2.60.40.150">
    <property type="entry name" value="C2 domain"/>
    <property type="match status" value="2"/>
</dbReference>
<dbReference type="SUPFAM" id="SSF49562">
    <property type="entry name" value="C2 domain (Calcium/lipid-binding domain, CaLB)"/>
    <property type="match status" value="2"/>
</dbReference>
<dbReference type="InterPro" id="IPR005522">
    <property type="entry name" value="IPK"/>
</dbReference>
<comment type="caution">
    <text evidence="8">The sequence shown here is derived from an EMBL/GenBank/DDBJ whole genome shotgun (WGS) entry which is preliminary data.</text>
</comment>
<keyword evidence="5" id="KW-0106">Calcium</keyword>
<keyword evidence="2" id="KW-0808">Transferase</keyword>
<evidence type="ECO:0000313" key="9">
    <source>
        <dbReference type="Proteomes" id="UP001189429"/>
    </source>
</evidence>
<evidence type="ECO:0000256" key="6">
    <source>
        <dbReference type="SAM" id="MobiDB-lite"/>
    </source>
</evidence>
<keyword evidence="3" id="KW-0479">Metal-binding</keyword>
<dbReference type="Proteomes" id="UP001189429">
    <property type="component" value="Unassembled WGS sequence"/>
</dbReference>
<dbReference type="SUPFAM" id="SSF56104">
    <property type="entry name" value="SAICAR synthase-like"/>
    <property type="match status" value="1"/>
</dbReference>
<comment type="similarity">
    <text evidence="1">Belongs to the inositol phosphokinase (IPK) family.</text>
</comment>
<evidence type="ECO:0000256" key="4">
    <source>
        <dbReference type="ARBA" id="ARBA00022777"/>
    </source>
</evidence>
<dbReference type="Gene3D" id="3.30.470.160">
    <property type="entry name" value="Inositol polyphosphate kinase"/>
    <property type="match status" value="1"/>
</dbReference>
<feature type="region of interest" description="Disordered" evidence="6">
    <location>
        <begin position="532"/>
        <end position="577"/>
    </location>
</feature>
<organism evidence="8 9">
    <name type="scientific">Prorocentrum cordatum</name>
    <dbReference type="NCBI Taxonomy" id="2364126"/>
    <lineage>
        <taxon>Eukaryota</taxon>
        <taxon>Sar</taxon>
        <taxon>Alveolata</taxon>
        <taxon>Dinophyceae</taxon>
        <taxon>Prorocentrales</taxon>
        <taxon>Prorocentraceae</taxon>
        <taxon>Prorocentrum</taxon>
    </lineage>
</organism>
<dbReference type="PROSITE" id="PS50004">
    <property type="entry name" value="C2"/>
    <property type="match status" value="1"/>
</dbReference>
<feature type="compositionally biased region" description="Basic and acidic residues" evidence="6">
    <location>
        <begin position="559"/>
        <end position="571"/>
    </location>
</feature>
<dbReference type="PANTHER" id="PTHR45911:SF4">
    <property type="entry name" value="MULTIPLE C2 AND TRANSMEMBRANE DOMAIN-CONTAINING PROTEIN"/>
    <property type="match status" value="1"/>
</dbReference>
<evidence type="ECO:0000259" key="7">
    <source>
        <dbReference type="PROSITE" id="PS50004"/>
    </source>
</evidence>